<evidence type="ECO:0000259" key="2">
    <source>
        <dbReference type="Pfam" id="PF05699"/>
    </source>
</evidence>
<dbReference type="EMBL" id="LNFO01001495">
    <property type="protein sequence ID" value="KUF91025.1"/>
    <property type="molecule type" value="Genomic_DNA"/>
</dbReference>
<dbReference type="GO" id="GO:0046983">
    <property type="term" value="F:protein dimerization activity"/>
    <property type="evidence" value="ECO:0007669"/>
    <property type="project" value="InterPro"/>
</dbReference>
<accession>A0A0W8D3Q1</accession>
<gene>
    <name evidence="3" type="ORF">AM587_10005459</name>
</gene>
<evidence type="ECO:0000313" key="3">
    <source>
        <dbReference type="EMBL" id="KUF91025.1"/>
    </source>
</evidence>
<dbReference type="STRING" id="4790.A0A0W8D3Q1"/>
<dbReference type="Pfam" id="PF05699">
    <property type="entry name" value="Dimer_Tnp_hAT"/>
    <property type="match status" value="1"/>
</dbReference>
<dbReference type="OrthoDB" id="124635at2759"/>
<dbReference type="AlphaFoldDB" id="A0A0W8D3Q1"/>
<feature type="compositionally biased region" description="Polar residues" evidence="1">
    <location>
        <begin position="274"/>
        <end position="292"/>
    </location>
</feature>
<dbReference type="InterPro" id="IPR008906">
    <property type="entry name" value="HATC_C_dom"/>
</dbReference>
<comment type="caution">
    <text evidence="3">The sequence shown here is derived from an EMBL/GenBank/DDBJ whole genome shotgun (WGS) entry which is preliminary data.</text>
</comment>
<feature type="domain" description="HAT C-terminal dimerisation" evidence="2">
    <location>
        <begin position="376"/>
        <end position="444"/>
    </location>
</feature>
<protein>
    <recommendedName>
        <fullName evidence="2">HAT C-terminal dimerisation domain-containing protein</fullName>
    </recommendedName>
</protein>
<sequence length="464" mass="52973">MWDSDNGSWHKVVTTVTPGGALEDGGSVIQKLRNLNNHFRSSKQLNGLSMIQKALSYPELQPLTDSDVRVAYTCKLIRRSIVNYAAFEAYFQSNKDSASVWSAITPLDWILAAEMEAATLHIANLALVESQSESLVSSYMVVFRRLAEKRLKSFKFQMMAIEAPKAKDENETTHRRVERTLDQFSEQGKICLRRTLLQLQARFPKVTKESMACVLLDPRTKHAAKKIAAVGNVSRKEEKAIYTSGLDYLRQEHRNVFGTMTKEKKIPLNQDFSSQNSSAFSQETSPFSSPASTGWDDEEDLLFGAPIRTNQTREEVKEQEVDARADRVLTEWLELEPDWLDVADCQNPSKSREELRKEMCIANDKGSYWSLLGLYRHVDVLRWFRDEGEDRFPSIALLARIHLGKVSSSAFQERVFSSGGIVMGPLRTRTDHRRAEKQLLLRHNRNELLKLKQDAKKAKEQKET</sequence>
<dbReference type="InterPro" id="IPR012337">
    <property type="entry name" value="RNaseH-like_sf"/>
</dbReference>
<feature type="region of interest" description="Disordered" evidence="1">
    <location>
        <begin position="274"/>
        <end position="294"/>
    </location>
</feature>
<organism evidence="3 4">
    <name type="scientific">Phytophthora nicotianae</name>
    <name type="common">Potato buckeye rot agent</name>
    <name type="synonym">Phytophthora parasitica</name>
    <dbReference type="NCBI Taxonomy" id="4792"/>
    <lineage>
        <taxon>Eukaryota</taxon>
        <taxon>Sar</taxon>
        <taxon>Stramenopiles</taxon>
        <taxon>Oomycota</taxon>
        <taxon>Peronosporomycetes</taxon>
        <taxon>Peronosporales</taxon>
        <taxon>Peronosporaceae</taxon>
        <taxon>Phytophthora</taxon>
    </lineage>
</organism>
<reference evidence="3 4" key="1">
    <citation type="submission" date="2015-11" db="EMBL/GenBank/DDBJ databases">
        <title>Genomes and virulence difference between two physiological races of Phytophthora nicotianae.</title>
        <authorList>
            <person name="Liu H."/>
            <person name="Ma X."/>
            <person name="Yu H."/>
            <person name="Fang D."/>
            <person name="Li Y."/>
            <person name="Wang X."/>
            <person name="Wang W."/>
            <person name="Dong Y."/>
            <person name="Xiao B."/>
        </authorList>
    </citation>
    <scope>NUCLEOTIDE SEQUENCE [LARGE SCALE GENOMIC DNA]</scope>
    <source>
        <strain evidence="4">race 0</strain>
    </source>
</reference>
<name>A0A0W8D3Q1_PHYNI</name>
<evidence type="ECO:0000256" key="1">
    <source>
        <dbReference type="SAM" id="MobiDB-lite"/>
    </source>
</evidence>
<dbReference type="SUPFAM" id="SSF53098">
    <property type="entry name" value="Ribonuclease H-like"/>
    <property type="match status" value="1"/>
</dbReference>
<proteinExistence type="predicted"/>
<evidence type="ECO:0000313" key="4">
    <source>
        <dbReference type="Proteomes" id="UP000052943"/>
    </source>
</evidence>
<dbReference type="Proteomes" id="UP000052943">
    <property type="component" value="Unassembled WGS sequence"/>
</dbReference>